<protein>
    <submittedName>
        <fullName evidence="2">Uncharacterized protein</fullName>
    </submittedName>
</protein>
<feature type="region of interest" description="Disordered" evidence="1">
    <location>
        <begin position="225"/>
        <end position="321"/>
    </location>
</feature>
<comment type="caution">
    <text evidence="2">The sequence shown here is derived from an EMBL/GenBank/DDBJ whole genome shotgun (WGS) entry which is preliminary data.</text>
</comment>
<proteinExistence type="predicted"/>
<feature type="compositionally biased region" description="Basic residues" evidence="1">
    <location>
        <begin position="252"/>
        <end position="269"/>
    </location>
</feature>
<dbReference type="Proteomes" id="UP001145742">
    <property type="component" value="Unassembled WGS sequence"/>
</dbReference>
<accession>A0ABQ9DTX3</accession>
<evidence type="ECO:0000313" key="2">
    <source>
        <dbReference type="EMBL" id="KAJ7427687.1"/>
    </source>
</evidence>
<evidence type="ECO:0000313" key="3">
    <source>
        <dbReference type="Proteomes" id="UP001145742"/>
    </source>
</evidence>
<reference evidence="2" key="1">
    <citation type="submission" date="2019-10" db="EMBL/GenBank/DDBJ databases">
        <authorList>
            <person name="Soares A.E.R."/>
            <person name="Aleixo A."/>
            <person name="Schneider P."/>
            <person name="Miyaki C.Y."/>
            <person name="Schneider M.P."/>
            <person name="Mello C."/>
            <person name="Vasconcelos A.T.R."/>
        </authorList>
    </citation>
    <scope>NUCLEOTIDE SEQUENCE</scope>
    <source>
        <tissue evidence="2">Muscle</tissue>
    </source>
</reference>
<gene>
    <name evidence="2" type="ORF">WISP_04800</name>
</gene>
<feature type="compositionally biased region" description="Polar residues" evidence="1">
    <location>
        <begin position="312"/>
        <end position="321"/>
    </location>
</feature>
<feature type="compositionally biased region" description="Basic and acidic residues" evidence="1">
    <location>
        <begin position="270"/>
        <end position="298"/>
    </location>
</feature>
<organism evidence="2 3">
    <name type="scientific">Willisornis vidua</name>
    <name type="common">Xingu scale-backed antbird</name>
    <dbReference type="NCBI Taxonomy" id="1566151"/>
    <lineage>
        <taxon>Eukaryota</taxon>
        <taxon>Metazoa</taxon>
        <taxon>Chordata</taxon>
        <taxon>Craniata</taxon>
        <taxon>Vertebrata</taxon>
        <taxon>Euteleostomi</taxon>
        <taxon>Archelosauria</taxon>
        <taxon>Archosauria</taxon>
        <taxon>Dinosauria</taxon>
        <taxon>Saurischia</taxon>
        <taxon>Theropoda</taxon>
        <taxon>Coelurosauria</taxon>
        <taxon>Aves</taxon>
        <taxon>Neognathae</taxon>
        <taxon>Neoaves</taxon>
        <taxon>Telluraves</taxon>
        <taxon>Australaves</taxon>
        <taxon>Passeriformes</taxon>
        <taxon>Thamnophilidae</taxon>
        <taxon>Willisornis</taxon>
    </lineage>
</organism>
<feature type="compositionally biased region" description="Basic and acidic residues" evidence="1">
    <location>
        <begin position="241"/>
        <end position="251"/>
    </location>
</feature>
<dbReference type="EMBL" id="WHWB01031870">
    <property type="protein sequence ID" value="KAJ7427687.1"/>
    <property type="molecule type" value="Genomic_DNA"/>
</dbReference>
<sequence>MPDHPFHGGIPPHVQPKPSLVPHEAIASCPITDCLGENDDSHLATTSFQVAAESDFCSEETLNYTYILLRVSTQLVNLDGSKSCQIPAGSLRSSMILLGQRRSTPKAIALEGQHFAVLKTTRVQVRANSTRSENNIIPPEFANLDVTVFESPNIVVSWKTGVPEATVEEINIPISKAGSEEKDRSLLGHQGTFMSLCGYDSILFLGNLNKRLREVVVANVVEGAKKRKGKRKENGRKKRREGKEGREEGRNGRKKGKGMHGKARKRKEKKEREGERERKEKKERERKKGKERKEEERKKKGKEKGKKEEIYQNKNLILTTN</sequence>
<evidence type="ECO:0000256" key="1">
    <source>
        <dbReference type="SAM" id="MobiDB-lite"/>
    </source>
</evidence>
<feature type="compositionally biased region" description="Basic residues" evidence="1">
    <location>
        <begin position="225"/>
        <end position="240"/>
    </location>
</feature>
<keyword evidence="3" id="KW-1185">Reference proteome</keyword>
<name>A0ABQ9DTX3_9PASS</name>